<dbReference type="Pfam" id="PF02130">
    <property type="entry name" value="YbeY"/>
    <property type="match status" value="1"/>
</dbReference>
<evidence type="ECO:0000256" key="1">
    <source>
        <dbReference type="ARBA" id="ARBA00010875"/>
    </source>
</evidence>
<keyword evidence="5 9" id="KW-0479">Metal-binding</keyword>
<dbReference type="NCBIfam" id="TIGR00043">
    <property type="entry name" value="rRNA maturation RNase YbeY"/>
    <property type="match status" value="1"/>
</dbReference>
<dbReference type="EC" id="3.1.-.-" evidence="9"/>
<dbReference type="AlphaFoldDB" id="A0A388TFU9"/>
<dbReference type="Proteomes" id="UP000275925">
    <property type="component" value="Unassembled WGS sequence"/>
</dbReference>
<comment type="subcellular location">
    <subcellularLocation>
        <location evidence="9">Cytoplasm</location>
    </subcellularLocation>
</comment>
<keyword evidence="7 9" id="KW-0378">Hydrolase</keyword>
<evidence type="ECO:0000256" key="6">
    <source>
        <dbReference type="ARBA" id="ARBA00022759"/>
    </source>
</evidence>
<dbReference type="PANTHER" id="PTHR46986:SF1">
    <property type="entry name" value="ENDORIBONUCLEASE YBEY, CHLOROPLASTIC"/>
    <property type="match status" value="1"/>
</dbReference>
<dbReference type="InterPro" id="IPR023091">
    <property type="entry name" value="MetalPrtase_cat_dom_sf_prd"/>
</dbReference>
<evidence type="ECO:0000313" key="11">
    <source>
        <dbReference type="Proteomes" id="UP000275925"/>
    </source>
</evidence>
<dbReference type="EMBL" id="BGZO01000007">
    <property type="protein sequence ID" value="GBR75742.1"/>
    <property type="molecule type" value="Genomic_DNA"/>
</dbReference>
<comment type="caution">
    <text evidence="10">The sequence shown here is derived from an EMBL/GenBank/DDBJ whole genome shotgun (WGS) entry which is preliminary data.</text>
</comment>
<comment type="function">
    <text evidence="9">Single strand-specific metallo-endoribonuclease involved in late-stage 70S ribosome quality control and in maturation of the 3' terminus of the 16S rRNA.</text>
</comment>
<dbReference type="GO" id="GO:0005737">
    <property type="term" value="C:cytoplasm"/>
    <property type="evidence" value="ECO:0007669"/>
    <property type="project" value="UniProtKB-SubCell"/>
</dbReference>
<keyword evidence="8 9" id="KW-0862">Zinc</keyword>
<accession>A0A388TFU9</accession>
<dbReference type="GO" id="GO:0006364">
    <property type="term" value="P:rRNA processing"/>
    <property type="evidence" value="ECO:0007669"/>
    <property type="project" value="UniProtKB-UniRule"/>
</dbReference>
<feature type="binding site" evidence="9">
    <location>
        <position position="101"/>
    </location>
    <ligand>
        <name>Zn(2+)</name>
        <dbReference type="ChEBI" id="CHEBI:29105"/>
        <note>catalytic</note>
    </ligand>
</feature>
<organism evidence="10 11">
    <name type="scientific">Candidatus Termititenax persephonae</name>
    <dbReference type="NCBI Taxonomy" id="2218525"/>
    <lineage>
        <taxon>Bacteria</taxon>
        <taxon>Bacillati</taxon>
        <taxon>Candidatus Margulisiibacteriota</taxon>
        <taxon>Candidatus Termititenacia</taxon>
        <taxon>Candidatus Termititenacales</taxon>
        <taxon>Candidatus Termititenacaceae</taxon>
        <taxon>Candidatus Termititenax</taxon>
    </lineage>
</organism>
<evidence type="ECO:0000256" key="8">
    <source>
        <dbReference type="ARBA" id="ARBA00022833"/>
    </source>
</evidence>
<keyword evidence="4 9" id="KW-0540">Nuclease</keyword>
<dbReference type="GO" id="GO:0004521">
    <property type="term" value="F:RNA endonuclease activity"/>
    <property type="evidence" value="ECO:0007669"/>
    <property type="project" value="UniProtKB-UniRule"/>
</dbReference>
<keyword evidence="9" id="KW-0963">Cytoplasm</keyword>
<evidence type="ECO:0000313" key="10">
    <source>
        <dbReference type="EMBL" id="GBR75742.1"/>
    </source>
</evidence>
<feature type="binding site" evidence="9">
    <location>
        <position position="91"/>
    </location>
    <ligand>
        <name>Zn(2+)</name>
        <dbReference type="ChEBI" id="CHEBI:29105"/>
        <note>catalytic</note>
    </ligand>
</feature>
<dbReference type="SUPFAM" id="SSF55486">
    <property type="entry name" value="Metalloproteases ('zincins'), catalytic domain"/>
    <property type="match status" value="1"/>
</dbReference>
<evidence type="ECO:0000256" key="9">
    <source>
        <dbReference type="HAMAP-Rule" id="MF_00009"/>
    </source>
</evidence>
<keyword evidence="3 9" id="KW-0698">rRNA processing</keyword>
<proteinExistence type="inferred from homology"/>
<keyword evidence="11" id="KW-1185">Reference proteome</keyword>
<dbReference type="PANTHER" id="PTHR46986">
    <property type="entry name" value="ENDORIBONUCLEASE YBEY, CHLOROPLASTIC"/>
    <property type="match status" value="1"/>
</dbReference>
<protein>
    <recommendedName>
        <fullName evidence="9">Endoribonuclease YbeY</fullName>
        <ecNumber evidence="9">3.1.-.-</ecNumber>
    </recommendedName>
</protein>
<sequence>MYYFNTAVKTKINRAAATAILRRAGLQDISVTFCSQQLIRELNKKFRGQNKPTDVLSFATGDIVICPALAAVNARRYGNSLAAELLYLLVHAACHLCGHDHAGARAAARMHVAENRLLTYVRQKYKITVTGRI</sequence>
<dbReference type="InterPro" id="IPR002036">
    <property type="entry name" value="YbeY"/>
</dbReference>
<evidence type="ECO:0000256" key="2">
    <source>
        <dbReference type="ARBA" id="ARBA00022517"/>
    </source>
</evidence>
<evidence type="ECO:0000256" key="7">
    <source>
        <dbReference type="ARBA" id="ARBA00022801"/>
    </source>
</evidence>
<dbReference type="GO" id="GO:0008270">
    <property type="term" value="F:zinc ion binding"/>
    <property type="evidence" value="ECO:0007669"/>
    <property type="project" value="UniProtKB-UniRule"/>
</dbReference>
<gene>
    <name evidence="9 10" type="primary">ybeY</name>
    <name evidence="10" type="ORF">NO2_0387</name>
</gene>
<dbReference type="HAMAP" id="MF_00009">
    <property type="entry name" value="Endoribonucl_YbeY"/>
    <property type="match status" value="1"/>
</dbReference>
<keyword evidence="6 9" id="KW-0255">Endonuclease</keyword>
<keyword evidence="2 9" id="KW-0690">Ribosome biogenesis</keyword>
<comment type="similarity">
    <text evidence="1 9">Belongs to the endoribonuclease YbeY family.</text>
</comment>
<dbReference type="Gene3D" id="3.40.390.30">
    <property type="entry name" value="Metalloproteases ('zincins'), catalytic domain"/>
    <property type="match status" value="1"/>
</dbReference>
<feature type="binding site" evidence="9">
    <location>
        <position position="95"/>
    </location>
    <ligand>
        <name>Zn(2+)</name>
        <dbReference type="ChEBI" id="CHEBI:29105"/>
        <note>catalytic</note>
    </ligand>
</feature>
<evidence type="ECO:0000256" key="4">
    <source>
        <dbReference type="ARBA" id="ARBA00022722"/>
    </source>
</evidence>
<comment type="cofactor">
    <cofactor evidence="9">
        <name>Zn(2+)</name>
        <dbReference type="ChEBI" id="CHEBI:29105"/>
    </cofactor>
    <text evidence="9">Binds 1 zinc ion.</text>
</comment>
<reference evidence="10 11" key="1">
    <citation type="journal article" date="2019" name="ISME J.">
        <title>Genome analyses of uncultured TG2/ZB3 bacteria in 'Margulisbacteria' specifically attached to ectosymbiotic spirochetes of protists in the termite gut.</title>
        <authorList>
            <person name="Utami Y.D."/>
            <person name="Kuwahara H."/>
            <person name="Igai K."/>
            <person name="Murakami T."/>
            <person name="Sugaya K."/>
            <person name="Morikawa T."/>
            <person name="Nagura Y."/>
            <person name="Yuki M."/>
            <person name="Deevong P."/>
            <person name="Inoue T."/>
            <person name="Kihara K."/>
            <person name="Lo N."/>
            <person name="Yamada A."/>
            <person name="Ohkuma M."/>
            <person name="Hongoh Y."/>
        </authorList>
    </citation>
    <scope>NUCLEOTIDE SEQUENCE [LARGE SCALE GENOMIC DNA]</scope>
    <source>
        <strain evidence="10">NkOx7-02</strain>
    </source>
</reference>
<name>A0A388TFU9_9BACT</name>
<dbReference type="GO" id="GO:0004222">
    <property type="term" value="F:metalloendopeptidase activity"/>
    <property type="evidence" value="ECO:0007669"/>
    <property type="project" value="InterPro"/>
</dbReference>
<evidence type="ECO:0000256" key="3">
    <source>
        <dbReference type="ARBA" id="ARBA00022552"/>
    </source>
</evidence>
<evidence type="ECO:0000256" key="5">
    <source>
        <dbReference type="ARBA" id="ARBA00022723"/>
    </source>
</evidence>